<dbReference type="Proteomes" id="UP001431199">
    <property type="component" value="Unassembled WGS sequence"/>
</dbReference>
<keyword evidence="3" id="KW-1185">Reference proteome</keyword>
<protein>
    <recommendedName>
        <fullName evidence="4">Lipoprotein</fullName>
    </recommendedName>
</protein>
<comment type="caution">
    <text evidence="2">The sequence shown here is derived from an EMBL/GenBank/DDBJ whole genome shotgun (WGS) entry which is preliminary data.</text>
</comment>
<gene>
    <name evidence="2" type="ORF">N5B56_01125</name>
</gene>
<evidence type="ECO:0000313" key="3">
    <source>
        <dbReference type="Proteomes" id="UP001431199"/>
    </source>
</evidence>
<accession>A0ABT2LWL6</accession>
<evidence type="ECO:0000256" key="1">
    <source>
        <dbReference type="SAM" id="SignalP"/>
    </source>
</evidence>
<evidence type="ECO:0008006" key="4">
    <source>
        <dbReference type="Google" id="ProtNLM"/>
    </source>
</evidence>
<evidence type="ECO:0000313" key="2">
    <source>
        <dbReference type="EMBL" id="MCT7397686.1"/>
    </source>
</evidence>
<organism evidence="2 3">
    <name type="scientific">Eubacterium album</name>
    <dbReference type="NCBI Taxonomy" id="2978477"/>
    <lineage>
        <taxon>Bacteria</taxon>
        <taxon>Bacillati</taxon>
        <taxon>Bacillota</taxon>
        <taxon>Clostridia</taxon>
        <taxon>Eubacteriales</taxon>
        <taxon>Eubacteriaceae</taxon>
        <taxon>Eubacterium</taxon>
    </lineage>
</organism>
<dbReference type="PROSITE" id="PS51257">
    <property type="entry name" value="PROKAR_LIPOPROTEIN"/>
    <property type="match status" value="1"/>
</dbReference>
<name>A0ABT2LWL6_9FIRM</name>
<feature type="signal peptide" evidence="1">
    <location>
        <begin position="1"/>
        <end position="18"/>
    </location>
</feature>
<reference evidence="2" key="1">
    <citation type="submission" date="2022-09" db="EMBL/GenBank/DDBJ databases">
        <title>Eubacterium sp. LFL-14 isolated from human feces.</title>
        <authorList>
            <person name="Liu F."/>
        </authorList>
    </citation>
    <scope>NUCLEOTIDE SEQUENCE</scope>
    <source>
        <strain evidence="2">LFL-14</strain>
    </source>
</reference>
<feature type="chain" id="PRO_5046391478" description="Lipoprotein" evidence="1">
    <location>
        <begin position="19"/>
        <end position="306"/>
    </location>
</feature>
<sequence length="306" mass="34359">MKKIICAGLLIITTASLLTGCGYTYETNVQSYGLAGEKEMTTIEYDCGVSVKYYTFKNDLVAVCKNNSKNNLNISFTAITDGYKESVTKSSSDNETVGIAYENESKIYLYGDGHYEYETKNNETSSEEVVTVNKNYQTNETIKKVDGIEFTELTKDASEDNKKIIENEKKEGNTSTSLMKENVCFPSGDTCIFYFKADDVEGNFIKITGTVKESRYENKKNEIKVSKADKSKKNKTITNTITNTQFKMYTADIVSIVSNGDGKIIDMYEYSAPLGPSAVIDSTVKYKEKSNIYHTFYVNSIYSSYH</sequence>
<proteinExistence type="predicted"/>
<keyword evidence="1" id="KW-0732">Signal</keyword>
<dbReference type="RefSeq" id="WP_260978123.1">
    <property type="nucleotide sequence ID" value="NZ_JAODBU010000002.1"/>
</dbReference>
<dbReference type="EMBL" id="JAODBU010000002">
    <property type="protein sequence ID" value="MCT7397686.1"/>
    <property type="molecule type" value="Genomic_DNA"/>
</dbReference>